<reference evidence="1 2" key="1">
    <citation type="journal article" date="2015" name="Mol. Biochem. Parasitol.">
        <title>Identification of polymorphic genes for use in assemblage B genotyping assays through comparative genomics of multiple assemblage B Giardia duodenalis isolates.</title>
        <authorList>
            <person name="Wielinga C."/>
            <person name="Thompson R.C."/>
            <person name="Monis P."/>
            <person name="Ryan U."/>
        </authorList>
    </citation>
    <scope>NUCLEOTIDE SEQUENCE [LARGE SCALE GENOMIC DNA]</scope>
    <source>
        <strain evidence="1 2">BAH15c1</strain>
    </source>
</reference>
<sequence>MEVYSAPFIVRKQTGRGRPRKQANIGVTLSEAIKLPYVIKPEKNNAVEASIQQYSHFRIPADSHRYQQQQQINQIHRALLTSAEAGRDRRIFQEAALASEELASIQSMVSSGEYTKLRTAERAVFNSEQERNRLFKQELRKHLDPQIDENAFFATPLPFTEITNVSIALCNELFRVSS</sequence>
<name>A0A132NPM9_GIAIN</name>
<evidence type="ECO:0000313" key="2">
    <source>
        <dbReference type="Proteomes" id="UP000070089"/>
    </source>
</evidence>
<proteinExistence type="predicted"/>
<protein>
    <submittedName>
        <fullName evidence="1">Uncharacterized protein</fullName>
    </submittedName>
</protein>
<evidence type="ECO:0000313" key="1">
    <source>
        <dbReference type="EMBL" id="KWX11951.1"/>
    </source>
</evidence>
<comment type="caution">
    <text evidence="1">The sequence shown here is derived from an EMBL/GenBank/DDBJ whole genome shotgun (WGS) entry which is preliminary data.</text>
</comment>
<organism evidence="1 2">
    <name type="scientific">Giardia duodenalis assemblage B</name>
    <dbReference type="NCBI Taxonomy" id="1394984"/>
    <lineage>
        <taxon>Eukaryota</taxon>
        <taxon>Metamonada</taxon>
        <taxon>Diplomonadida</taxon>
        <taxon>Hexamitidae</taxon>
        <taxon>Giardiinae</taxon>
        <taxon>Giardia</taxon>
    </lineage>
</organism>
<dbReference type="EMBL" id="JXTI01000145">
    <property type="protein sequence ID" value="KWX11951.1"/>
    <property type="molecule type" value="Genomic_DNA"/>
</dbReference>
<accession>A0A132NPM9</accession>
<gene>
    <name evidence="1" type="ORF">QR46_4070</name>
</gene>
<dbReference type="AlphaFoldDB" id="A0A132NPM9"/>
<dbReference type="VEuPathDB" id="GiardiaDB:QR46_4070"/>
<dbReference type="OrthoDB" id="10254805at2759"/>
<dbReference type="Proteomes" id="UP000070089">
    <property type="component" value="Unassembled WGS sequence"/>
</dbReference>